<dbReference type="InterPro" id="IPR036875">
    <property type="entry name" value="Znf_CCHC_sf"/>
</dbReference>
<dbReference type="InterPro" id="IPR039537">
    <property type="entry name" value="Retrotran_Ty1/copia-like"/>
</dbReference>
<evidence type="ECO:0000259" key="1">
    <source>
        <dbReference type="Pfam" id="PF13976"/>
    </source>
</evidence>
<dbReference type="Pfam" id="PF13976">
    <property type="entry name" value="gag_pre-integrs"/>
    <property type="match status" value="1"/>
</dbReference>
<sequence length="722" mass="82729">MLSGYLDLLEDNQPSGVWHVKETDEAICILQNMSSKKDVKVTVDKEPSYLNFRKRFDLIQTFHAYKQEEGKSVAAYVLQMKGYVDELERLGYVLPQDLTVSLILNGHTKDFAGFVRNYNMHNMEKTIGELHAMLIKYEKGLPKKAETPQVKMIKGGKSINPIRNHLKLKARIKLMAKERINKFISLSLKTLSLLLKSTQLRMTPATTTCHHCKEVGHWKRNCLVYLAELLKKKKQVGSASSSGIFTIELFAFPNKSWVYDTGCGTHICITKQEIKEARKLKQGALYFNGIYEIDMHDLVPNVNFIYNVSTKRAKYNLDSTYIWHCRLAHISKKRIEKLQHKGLLKSTDDESFDQRVSCLSGKMTRKSFPHRPERATDLLGIIHTDVCGPLRHVSKQESATRILNMVPTKKVDKTPYELWYGKVLNLSYLKSGDVRIPKGNNELLFYLPPENKIVVARYVEFFEKNLITQEDSGRAIDLEEIQNEDTTPSEITNEIPMEVEGFEPPQEEVIPIRMSERTHRALDRLCLNVEIDAMNAKIQSMIDNMVWVLVDLPPGCKTVGSKWIFKKKADIDDVKTAFLNGYLDEDIYMVQPEDLLILISPEKYASFKDPFMVLSKHQEAGIKDLTIKSKEIEAVCIRKFISRLGIVPIINEPIKMFCDNSAALFIASEPGIQMGTRHYRRSNLLKVHTNDNLAYPFTKALSEGKLTQHARSMRLRLASSFM</sequence>
<dbReference type="AlphaFoldDB" id="A0A699HHT6"/>
<protein>
    <recommendedName>
        <fullName evidence="1">GAG-pre-integrase domain-containing protein</fullName>
    </recommendedName>
</protein>
<dbReference type="PANTHER" id="PTHR42648:SF27">
    <property type="entry name" value="RNA-DIRECTED DNA POLYMERASE"/>
    <property type="match status" value="1"/>
</dbReference>
<dbReference type="SUPFAM" id="SSF57756">
    <property type="entry name" value="Retrovirus zinc finger-like domains"/>
    <property type="match status" value="1"/>
</dbReference>
<proteinExistence type="predicted"/>
<gene>
    <name evidence="2" type="ORF">Tci_368619</name>
</gene>
<accession>A0A699HHT6</accession>
<evidence type="ECO:0000313" key="2">
    <source>
        <dbReference type="EMBL" id="GEX96644.1"/>
    </source>
</evidence>
<comment type="caution">
    <text evidence="2">The sequence shown here is derived from an EMBL/GenBank/DDBJ whole genome shotgun (WGS) entry which is preliminary data.</text>
</comment>
<dbReference type="InterPro" id="IPR025724">
    <property type="entry name" value="GAG-pre-integrase_dom"/>
</dbReference>
<dbReference type="Gene3D" id="4.10.60.10">
    <property type="entry name" value="Zinc finger, CCHC-type"/>
    <property type="match status" value="1"/>
</dbReference>
<feature type="domain" description="GAG-pre-integrase" evidence="1">
    <location>
        <begin position="291"/>
        <end position="363"/>
    </location>
</feature>
<name>A0A699HHT6_TANCI</name>
<dbReference type="Pfam" id="PF14223">
    <property type="entry name" value="Retrotran_gag_2"/>
    <property type="match status" value="1"/>
</dbReference>
<dbReference type="GO" id="GO:0003676">
    <property type="term" value="F:nucleic acid binding"/>
    <property type="evidence" value="ECO:0007669"/>
    <property type="project" value="InterPro"/>
</dbReference>
<reference evidence="2" key="1">
    <citation type="journal article" date="2019" name="Sci. Rep.">
        <title>Draft genome of Tanacetum cinerariifolium, the natural source of mosquito coil.</title>
        <authorList>
            <person name="Yamashiro T."/>
            <person name="Shiraishi A."/>
            <person name="Satake H."/>
            <person name="Nakayama K."/>
        </authorList>
    </citation>
    <scope>NUCLEOTIDE SEQUENCE</scope>
</reference>
<dbReference type="EMBL" id="BKCJ010142247">
    <property type="protein sequence ID" value="GEX96644.1"/>
    <property type="molecule type" value="Genomic_DNA"/>
</dbReference>
<organism evidence="2">
    <name type="scientific">Tanacetum cinerariifolium</name>
    <name type="common">Dalmatian daisy</name>
    <name type="synonym">Chrysanthemum cinerariifolium</name>
    <dbReference type="NCBI Taxonomy" id="118510"/>
    <lineage>
        <taxon>Eukaryota</taxon>
        <taxon>Viridiplantae</taxon>
        <taxon>Streptophyta</taxon>
        <taxon>Embryophyta</taxon>
        <taxon>Tracheophyta</taxon>
        <taxon>Spermatophyta</taxon>
        <taxon>Magnoliopsida</taxon>
        <taxon>eudicotyledons</taxon>
        <taxon>Gunneridae</taxon>
        <taxon>Pentapetalae</taxon>
        <taxon>asterids</taxon>
        <taxon>campanulids</taxon>
        <taxon>Asterales</taxon>
        <taxon>Asteraceae</taxon>
        <taxon>Asteroideae</taxon>
        <taxon>Anthemideae</taxon>
        <taxon>Anthemidinae</taxon>
        <taxon>Tanacetum</taxon>
    </lineage>
</organism>
<dbReference type="GO" id="GO:0008270">
    <property type="term" value="F:zinc ion binding"/>
    <property type="evidence" value="ECO:0007669"/>
    <property type="project" value="InterPro"/>
</dbReference>
<dbReference type="PANTHER" id="PTHR42648">
    <property type="entry name" value="TRANSPOSASE, PUTATIVE-RELATED"/>
    <property type="match status" value="1"/>
</dbReference>